<dbReference type="GO" id="GO:0022857">
    <property type="term" value="F:transmembrane transporter activity"/>
    <property type="evidence" value="ECO:0007669"/>
    <property type="project" value="InterPro"/>
</dbReference>
<feature type="transmembrane region" description="Helical" evidence="7">
    <location>
        <begin position="427"/>
        <end position="446"/>
    </location>
</feature>
<feature type="transmembrane region" description="Helical" evidence="7">
    <location>
        <begin position="73"/>
        <end position="92"/>
    </location>
</feature>
<feature type="transmembrane region" description="Helical" evidence="7">
    <location>
        <begin position="131"/>
        <end position="153"/>
    </location>
</feature>
<dbReference type="EMBL" id="JPGD01000006">
    <property type="protein sequence ID" value="KGB91818.1"/>
    <property type="molecule type" value="Genomic_DNA"/>
</dbReference>
<comment type="caution">
    <text evidence="9">The sequence shown here is derived from an EMBL/GenBank/DDBJ whole genome shotgun (WGS) entry which is preliminary data.</text>
</comment>
<feature type="transmembrane region" description="Helical" evidence="7">
    <location>
        <begin position="221"/>
        <end position="239"/>
    </location>
</feature>
<feature type="transmembrane region" description="Helical" evidence="7">
    <location>
        <begin position="396"/>
        <end position="415"/>
    </location>
</feature>
<evidence type="ECO:0000313" key="9">
    <source>
        <dbReference type="EMBL" id="KGB91818.1"/>
    </source>
</evidence>
<evidence type="ECO:0000256" key="7">
    <source>
        <dbReference type="SAM" id="Phobius"/>
    </source>
</evidence>
<dbReference type="PROSITE" id="PS50850">
    <property type="entry name" value="MFS"/>
    <property type="match status" value="1"/>
</dbReference>
<protein>
    <submittedName>
        <fullName evidence="9">Major Facilitator Superfamily protein</fullName>
    </submittedName>
</protein>
<dbReference type="Proteomes" id="UP000029575">
    <property type="component" value="Unassembled WGS sequence"/>
</dbReference>
<dbReference type="AlphaFoldDB" id="A0AA88YYR3"/>
<dbReference type="SUPFAM" id="SSF103473">
    <property type="entry name" value="MFS general substrate transporter"/>
    <property type="match status" value="1"/>
</dbReference>
<organism evidence="9 10">
    <name type="scientific">Burkholderia cepacia</name>
    <name type="common">Pseudomonas cepacia</name>
    <dbReference type="NCBI Taxonomy" id="292"/>
    <lineage>
        <taxon>Bacteria</taxon>
        <taxon>Pseudomonadati</taxon>
        <taxon>Pseudomonadota</taxon>
        <taxon>Betaproteobacteria</taxon>
        <taxon>Burkholderiales</taxon>
        <taxon>Burkholderiaceae</taxon>
        <taxon>Burkholderia</taxon>
        <taxon>Burkholderia cepacia complex</taxon>
    </lineage>
</organism>
<evidence type="ECO:0000256" key="2">
    <source>
        <dbReference type="ARBA" id="ARBA00022448"/>
    </source>
</evidence>
<feature type="transmembrane region" description="Helical" evidence="7">
    <location>
        <begin position="293"/>
        <end position="314"/>
    </location>
</feature>
<reference evidence="9 10" key="1">
    <citation type="submission" date="2014-06" db="EMBL/GenBank/DDBJ databases">
        <authorList>
            <person name="Bishop-Lilly K.A."/>
            <person name="Broomall S.M."/>
            <person name="Chain P.S."/>
            <person name="Chertkov O."/>
            <person name="Coyne S.R."/>
            <person name="Daligault H.E."/>
            <person name="Davenport K.W."/>
            <person name="Erkkila T."/>
            <person name="Frey K.G."/>
            <person name="Gibbons H.S."/>
            <person name="Gu W."/>
            <person name="Jaissle J."/>
            <person name="Johnson S.L."/>
            <person name="Koroleva G.I."/>
            <person name="Ladner J.T."/>
            <person name="Lo C.-C."/>
            <person name="Minogue T.D."/>
            <person name="Munk C."/>
            <person name="Palacios G.F."/>
            <person name="Redden C.L."/>
            <person name="Rosenzweig C.N."/>
            <person name="Scholz M.B."/>
            <person name="Teshima H."/>
            <person name="Xu Y."/>
        </authorList>
    </citation>
    <scope>NUCLEOTIDE SEQUENCE [LARGE SCALE GENOMIC DNA]</scope>
    <source>
        <strain evidence="9 10">DWS 37UF10B-2</strain>
    </source>
</reference>
<feature type="transmembrane region" description="Helical" evidence="7">
    <location>
        <begin position="98"/>
        <end position="119"/>
    </location>
</feature>
<proteinExistence type="predicted"/>
<evidence type="ECO:0000256" key="4">
    <source>
        <dbReference type="ARBA" id="ARBA00022692"/>
    </source>
</evidence>
<evidence type="ECO:0000256" key="1">
    <source>
        <dbReference type="ARBA" id="ARBA00004651"/>
    </source>
</evidence>
<comment type="subcellular location">
    <subcellularLocation>
        <location evidence="1">Cell membrane</location>
        <topology evidence="1">Multi-pass membrane protein</topology>
    </subcellularLocation>
</comment>
<feature type="transmembrane region" description="Helical" evidence="7">
    <location>
        <begin position="159"/>
        <end position="181"/>
    </location>
</feature>
<evidence type="ECO:0000256" key="5">
    <source>
        <dbReference type="ARBA" id="ARBA00022989"/>
    </source>
</evidence>
<accession>A0AA88YYR3</accession>
<dbReference type="InterPro" id="IPR011701">
    <property type="entry name" value="MFS"/>
</dbReference>
<evidence type="ECO:0000256" key="3">
    <source>
        <dbReference type="ARBA" id="ARBA00022475"/>
    </source>
</evidence>
<dbReference type="PANTHER" id="PTHR42718">
    <property type="entry name" value="MAJOR FACILITATOR SUPERFAMILY MULTIDRUG TRANSPORTER MFSC"/>
    <property type="match status" value="1"/>
</dbReference>
<dbReference type="PANTHER" id="PTHR42718:SF46">
    <property type="entry name" value="BLR6921 PROTEIN"/>
    <property type="match status" value="1"/>
</dbReference>
<dbReference type="Gene3D" id="1.20.1720.10">
    <property type="entry name" value="Multidrug resistance protein D"/>
    <property type="match status" value="1"/>
</dbReference>
<name>A0AA88YYR3_BURCE</name>
<feature type="transmembrane region" description="Helical" evidence="7">
    <location>
        <begin position="326"/>
        <end position="347"/>
    </location>
</feature>
<keyword evidence="3" id="KW-1003">Cell membrane</keyword>
<keyword evidence="5 7" id="KW-1133">Transmembrane helix</keyword>
<feature type="transmembrane region" description="Helical" evidence="7">
    <location>
        <begin position="259"/>
        <end position="281"/>
    </location>
</feature>
<sequence>MPDRSRIAAVYLLGFAIDLANMFMLNAAYPALQRELHASVAQLAWVGNMYVLGLTVVIPFGTWLARRCGERRVFGASLLLFGLGSAGVGAAPSIDALLVWRLVQGLGGGLLIPVGQTIAYRAYPPHAHARLTSIVMMVALLVPALSPAIGGAIVDRGSWRAIFFAMVPIAAATGALALAWLPRDGARERPPRLDWRGLGLSAATLVALLLGLTAAGQSGATAFPCAMLAAAAAAGIGYVRHARRAASPLLDLRLLAQPWLRTGVVIYLCVPGVFTGVNLVASLYLQNALALSAAHVGALMLPWAIAAFFAIATTRRCFPRHGAKPLFACGITIDCVGIALLATPWARVEALRVAAFVAMGFGASLCTSASQSAAFADVPPDRMGDASALWNINRQLSFCVGVAVLGSALNALLALDAGPSSPAPYRWCFGLAVLLTLLPLGCVVRLPAHRTPAVQAVSSRPENLRT</sequence>
<evidence type="ECO:0000259" key="8">
    <source>
        <dbReference type="PROSITE" id="PS50850"/>
    </source>
</evidence>
<evidence type="ECO:0000256" key="6">
    <source>
        <dbReference type="ARBA" id="ARBA00023136"/>
    </source>
</evidence>
<dbReference type="Gene3D" id="1.20.1250.20">
    <property type="entry name" value="MFS general substrate transporter like domains"/>
    <property type="match status" value="1"/>
</dbReference>
<dbReference type="Pfam" id="PF07690">
    <property type="entry name" value="MFS_1"/>
    <property type="match status" value="1"/>
</dbReference>
<evidence type="ECO:0000313" key="10">
    <source>
        <dbReference type="Proteomes" id="UP000029575"/>
    </source>
</evidence>
<dbReference type="InterPro" id="IPR020846">
    <property type="entry name" value="MFS_dom"/>
</dbReference>
<dbReference type="GO" id="GO:0005886">
    <property type="term" value="C:plasma membrane"/>
    <property type="evidence" value="ECO:0007669"/>
    <property type="project" value="UniProtKB-SubCell"/>
</dbReference>
<feature type="transmembrane region" description="Helical" evidence="7">
    <location>
        <begin position="49"/>
        <end position="66"/>
    </location>
</feature>
<gene>
    <name evidence="9" type="ORF">DM43_1278</name>
</gene>
<feature type="transmembrane region" description="Helical" evidence="7">
    <location>
        <begin position="353"/>
        <end position="375"/>
    </location>
</feature>
<keyword evidence="2" id="KW-0813">Transport</keyword>
<dbReference type="RefSeq" id="WP_034206225.1">
    <property type="nucleotide sequence ID" value="NZ_KN150853.1"/>
</dbReference>
<feature type="domain" description="Major facilitator superfamily (MFS) profile" evidence="8">
    <location>
        <begin position="7"/>
        <end position="451"/>
    </location>
</feature>
<feature type="transmembrane region" description="Helical" evidence="7">
    <location>
        <begin position="193"/>
        <end position="215"/>
    </location>
</feature>
<keyword evidence="4 7" id="KW-0812">Transmembrane</keyword>
<dbReference type="InterPro" id="IPR036259">
    <property type="entry name" value="MFS_trans_sf"/>
</dbReference>
<keyword evidence="6 7" id="KW-0472">Membrane</keyword>
<feature type="transmembrane region" description="Helical" evidence="7">
    <location>
        <begin position="7"/>
        <end position="29"/>
    </location>
</feature>